<feature type="non-terminal residue" evidence="2">
    <location>
        <position position="1"/>
    </location>
</feature>
<protein>
    <recommendedName>
        <fullName evidence="1">Phospholipid/glycerol acyltransferase domain-containing protein</fullName>
    </recommendedName>
</protein>
<proteinExistence type="predicted"/>
<dbReference type="InterPro" id="IPR002123">
    <property type="entry name" value="Plipid/glycerol_acylTrfase"/>
</dbReference>
<organism evidence="2">
    <name type="scientific">marine sediment metagenome</name>
    <dbReference type="NCBI Taxonomy" id="412755"/>
    <lineage>
        <taxon>unclassified sequences</taxon>
        <taxon>metagenomes</taxon>
        <taxon>ecological metagenomes</taxon>
    </lineage>
</organism>
<dbReference type="SUPFAM" id="SSF69593">
    <property type="entry name" value="Glycerol-3-phosphate (1)-acyltransferase"/>
    <property type="match status" value="1"/>
</dbReference>
<accession>X1CL54</accession>
<evidence type="ECO:0000259" key="1">
    <source>
        <dbReference type="Pfam" id="PF01553"/>
    </source>
</evidence>
<reference evidence="2" key="1">
    <citation type="journal article" date="2014" name="Front. Microbiol.">
        <title>High frequency of phylogenetically diverse reductive dehalogenase-homologous genes in deep subseafloor sedimentary metagenomes.</title>
        <authorList>
            <person name="Kawai M."/>
            <person name="Futagami T."/>
            <person name="Toyoda A."/>
            <person name="Takaki Y."/>
            <person name="Nishi S."/>
            <person name="Hori S."/>
            <person name="Arai W."/>
            <person name="Tsubouchi T."/>
            <person name="Morono Y."/>
            <person name="Uchiyama I."/>
            <person name="Ito T."/>
            <person name="Fujiyama A."/>
            <person name="Inagaki F."/>
            <person name="Takami H."/>
        </authorList>
    </citation>
    <scope>NUCLEOTIDE SEQUENCE</scope>
    <source>
        <strain evidence="2">Expedition CK06-06</strain>
    </source>
</reference>
<dbReference type="GO" id="GO:0016746">
    <property type="term" value="F:acyltransferase activity"/>
    <property type="evidence" value="ECO:0007669"/>
    <property type="project" value="InterPro"/>
</dbReference>
<gene>
    <name evidence="2" type="ORF">S01H4_59526</name>
</gene>
<sequence>TVGDLETLIKSSRKASQKIPFYSLPFRAPVRFIRVIFQYILYPFMSVIYRLKVEGRENLKNLKGPVVFAANHTSHLDTFVVLYSLPIIKM</sequence>
<evidence type="ECO:0000313" key="2">
    <source>
        <dbReference type="EMBL" id="GAH09126.1"/>
    </source>
</evidence>
<dbReference type="Pfam" id="PF01553">
    <property type="entry name" value="Acyltransferase"/>
    <property type="match status" value="1"/>
</dbReference>
<dbReference type="EMBL" id="BART01034923">
    <property type="protein sequence ID" value="GAH09126.1"/>
    <property type="molecule type" value="Genomic_DNA"/>
</dbReference>
<dbReference type="AlphaFoldDB" id="X1CL54"/>
<comment type="caution">
    <text evidence="2">The sequence shown here is derived from an EMBL/GenBank/DDBJ whole genome shotgun (WGS) entry which is preliminary data.</text>
</comment>
<feature type="domain" description="Phospholipid/glycerol acyltransferase" evidence="1">
    <location>
        <begin position="50"/>
        <end position="82"/>
    </location>
</feature>
<name>X1CL54_9ZZZZ</name>